<dbReference type="PANTHER" id="PTHR12815:SF47">
    <property type="entry name" value="TRANSLOCATION AND ASSEMBLY MODULE SUBUNIT TAMA"/>
    <property type="match status" value="1"/>
</dbReference>
<dbReference type="InterPro" id="IPR039910">
    <property type="entry name" value="D15-like"/>
</dbReference>
<evidence type="ECO:0000313" key="4">
    <source>
        <dbReference type="EMBL" id="MPR36335.1"/>
    </source>
</evidence>
<dbReference type="AlphaFoldDB" id="A0A7C9BMG5"/>
<keyword evidence="3" id="KW-0998">Cell outer membrane</keyword>
<name>A0A7C9BMG5_9BACT</name>
<proteinExistence type="predicted"/>
<gene>
    <name evidence="4" type="ORF">GBK04_24065</name>
</gene>
<evidence type="ECO:0000256" key="3">
    <source>
        <dbReference type="ARBA" id="ARBA00023237"/>
    </source>
</evidence>
<dbReference type="EMBL" id="WHLY01000002">
    <property type="protein sequence ID" value="MPR36335.1"/>
    <property type="molecule type" value="Genomic_DNA"/>
</dbReference>
<evidence type="ECO:0000256" key="1">
    <source>
        <dbReference type="ARBA" id="ARBA00022692"/>
    </source>
</evidence>
<dbReference type="PANTHER" id="PTHR12815">
    <property type="entry name" value="SORTING AND ASSEMBLY MACHINERY SAMM50 PROTEIN FAMILY MEMBER"/>
    <property type="match status" value="1"/>
</dbReference>
<keyword evidence="2" id="KW-0732">Signal</keyword>
<evidence type="ECO:0000256" key="2">
    <source>
        <dbReference type="ARBA" id="ARBA00022729"/>
    </source>
</evidence>
<reference evidence="4 5" key="1">
    <citation type="submission" date="2019-10" db="EMBL/GenBank/DDBJ databases">
        <title>Draft Genome Sequence of Cytophagaceae sp. SJW1-29.</title>
        <authorList>
            <person name="Choi A."/>
        </authorList>
    </citation>
    <scope>NUCLEOTIDE SEQUENCE [LARGE SCALE GENOMIC DNA]</scope>
    <source>
        <strain evidence="4 5">SJW1-29</strain>
    </source>
</reference>
<keyword evidence="3" id="KW-0472">Membrane</keyword>
<keyword evidence="1" id="KW-0812">Transmembrane</keyword>
<organism evidence="4 5">
    <name type="scientific">Salmonirosea aquatica</name>
    <dbReference type="NCBI Taxonomy" id="2654236"/>
    <lineage>
        <taxon>Bacteria</taxon>
        <taxon>Pseudomonadati</taxon>
        <taxon>Bacteroidota</taxon>
        <taxon>Cytophagia</taxon>
        <taxon>Cytophagales</taxon>
        <taxon>Spirosomataceae</taxon>
        <taxon>Salmonirosea</taxon>
    </lineage>
</organism>
<evidence type="ECO:0000313" key="5">
    <source>
        <dbReference type="Proteomes" id="UP000479293"/>
    </source>
</evidence>
<sequence length="809" mass="93387">MALSVLPGCVRLSADGPKRYLLGTTTFKGNSTIRDGELEDLIPQKPNRRFLGLPIFPYLALYQAAEVTYSKEDQQRKLTALTQEYQQKTTEYQNSPRQLKKIQRKYGRKIARTKRRVEEGNDFMRIFGEPPVYFSQDDVLKNTEKIRGYLFNNGFFENKVTYETDTSFKRIRITYMIQENRPTLLRDVRYSIADARVDSLVQNEKNKSWLKTKDRYKGSSFEEERIRLETLLRDNGYYGFSRQYISYLVNDTITAPQTDSLYKQVDVLLRVENPGSEGTFTVYPVQSVQFEVLPPGNWPDSLFRKDTTQYQDIRYIFSEKEFSPRILNGKMLIRPGKLYSQQDERETQRQLSLTDQFRFVNYTFDTTAQGLRGYFRAIPLDKYQVSADVGVNVIQLQQAPGPFANLSYKIRNVFNGLENFEVNLRGGIEAVTGFNDGNLYRSQELSVNTSLLFPQLLFPAGSFRYRFGRFNPRTQVGLGYNYVNRPEYARSSVKAAMTYSLQPSPVTFFNLSLLDLNILNTTRLAPEFDSLLSSLQSQGNNLRNSFLRSFVSDINFTFVYNTNSFIGPPKNAQYLRVALESGGTTLGLFPGQRDIINKPFGNLQFYQYLRWNVDYRHYWPVGRRSSFVARVNSGNVYSYGVSSVPPYEKYFFAGGSNSVRAWLPRRLGPGASPPRLTPSNFSVEAPGELLLEGNLEFRGRLFRFFGDVNYALFLDAGNVWTLPTAKNSTPADYAPGDFRWSEFTRQIALGTGFGIRYDLQYFVLRFDFGLKVYDPYRQKFVLRDFSWQKPFSPSQPNFLNFNLGVGYPF</sequence>
<dbReference type="Gene3D" id="2.40.160.50">
    <property type="entry name" value="membrane protein fhac: a member of the omp85/tpsb transporter family"/>
    <property type="match status" value="1"/>
</dbReference>
<accession>A0A7C9BMG5</accession>
<keyword evidence="5" id="KW-1185">Reference proteome</keyword>
<dbReference type="Proteomes" id="UP000479293">
    <property type="component" value="Unassembled WGS sequence"/>
</dbReference>
<protein>
    <submittedName>
        <fullName evidence="4">BamA/TamA family outer membrane protein</fullName>
    </submittedName>
</protein>
<comment type="caution">
    <text evidence="4">The sequence shown here is derived from an EMBL/GenBank/DDBJ whole genome shotgun (WGS) entry which is preliminary data.</text>
</comment>